<sequence>MIINKFKNIYGIKEIKFEDANTTFTKSVTLIYSKNGLMKSSFVKGIKDIVSGKFPIERIYGNNPEYDITILNKNYTNGKIVGKDDRVICMENNNYQEKLTEINQIVSLLQSDELTKKYNELLTKNENVIKEIKKLFENKLDSNNSTLKNIGQQVYGLSDNYEIELIKTLVNTDVDVLIEAKSLTTKDLLSLKKDFLDNLNNSKPGIELFKTIKTMKRGIFTNDIFTMEDFNDLKEFFKNKVKNFFSLGEIILKTNSNENITITSVDELKEYYDKEVLTIYGSEDVLKKVKEVKKFFFNNKTNRESSELFLQNPWLWDKTQNKDLVKSCFRSMCEAFFEDIINIFNNISSNVKDIEEFNENIVNDKQYSTVWEKILDKFSSIIDLPFKIKITNKKNALLLKEVPIFEFVYEDEKVVNHNEDKVLETLSSGEKKALYFLKLLYKIEIAKKNNKEYEMVIILDDVIESFDYKNKYAILSYLNELIYKEVPNVKNKIKLIIFSHNFDFIRNCQSQFKAKSNTYMAVKNKDNKNIVLKNFFKGYSTLKNVDDGLKLFKGWIDKARNIVDKQSTEYNEILIALLPVLRNINSIKIKNDNSSIIKALHYYGDTSFSKIKWENLIDIFDDIKLEIDKAYYNQNIETVAVEVSDELVKNERDDIYDSLLKKLTLSITIRLLLEKYMYKLTSNNSDEKSEKKKIFANETGEIYSNLKNKYKANNKELPSEFKDVITSSLRVINDHIHINSFMYEPLLDLDEELLSNLYKRVRNLSFEKNK</sequence>
<dbReference type="Proteomes" id="UP000424468">
    <property type="component" value="Chromosome"/>
</dbReference>
<name>A0A6I6CDC8_9MOLU</name>
<dbReference type="OrthoDB" id="4770574at2"/>
<proteinExistence type="predicted"/>
<protein>
    <recommendedName>
        <fullName evidence="4">Protein CR006 P-loop domain-containing protein</fullName>
    </recommendedName>
</protein>
<dbReference type="InterPro" id="IPR027417">
    <property type="entry name" value="P-loop_NTPase"/>
</dbReference>
<evidence type="ECO:0000256" key="1">
    <source>
        <dbReference type="SAM" id="Coils"/>
    </source>
</evidence>
<evidence type="ECO:0008006" key="4">
    <source>
        <dbReference type="Google" id="ProtNLM"/>
    </source>
</evidence>
<evidence type="ECO:0000313" key="3">
    <source>
        <dbReference type="Proteomes" id="UP000424468"/>
    </source>
</evidence>
<gene>
    <name evidence="2" type="ORF">STABA_v1c06230</name>
</gene>
<dbReference type="RefSeq" id="WP_156006489.1">
    <property type="nucleotide sequence ID" value="NZ_CP046276.1"/>
</dbReference>
<organism evidence="2 3">
    <name type="scientific">Spiroplasma tabanidicola</name>
    <dbReference type="NCBI Taxonomy" id="324079"/>
    <lineage>
        <taxon>Bacteria</taxon>
        <taxon>Bacillati</taxon>
        <taxon>Mycoplasmatota</taxon>
        <taxon>Mollicutes</taxon>
        <taxon>Entomoplasmatales</taxon>
        <taxon>Spiroplasmataceae</taxon>
        <taxon>Spiroplasma</taxon>
    </lineage>
</organism>
<reference evidence="2 3" key="1">
    <citation type="submission" date="2019-11" db="EMBL/GenBank/DDBJ databases">
        <title>Complete genome sequence of Spiroplasma tabanidicola TAUS-1 (DSM 22603).</title>
        <authorList>
            <person name="Huang C.-T."/>
            <person name="Lin Y.-C."/>
            <person name="Kuo C.-H."/>
        </authorList>
    </citation>
    <scope>NUCLEOTIDE SEQUENCE [LARGE SCALE GENOMIC DNA]</scope>
    <source>
        <strain evidence="2 3">TAUS-1</strain>
    </source>
</reference>
<dbReference type="KEGG" id="stab:STABA_v1c06230"/>
<dbReference type="Gene3D" id="3.40.50.300">
    <property type="entry name" value="P-loop containing nucleotide triphosphate hydrolases"/>
    <property type="match status" value="1"/>
</dbReference>
<keyword evidence="3" id="KW-1185">Reference proteome</keyword>
<accession>A0A6I6CDC8</accession>
<feature type="coiled-coil region" evidence="1">
    <location>
        <begin position="111"/>
        <end position="138"/>
    </location>
</feature>
<dbReference type="AlphaFoldDB" id="A0A6I6CDC8"/>
<keyword evidence="1" id="KW-0175">Coiled coil</keyword>
<evidence type="ECO:0000313" key="2">
    <source>
        <dbReference type="EMBL" id="QGS51984.1"/>
    </source>
</evidence>
<dbReference type="EMBL" id="CP046276">
    <property type="protein sequence ID" value="QGS51984.1"/>
    <property type="molecule type" value="Genomic_DNA"/>
</dbReference>
<dbReference type="SUPFAM" id="SSF52540">
    <property type="entry name" value="P-loop containing nucleoside triphosphate hydrolases"/>
    <property type="match status" value="1"/>
</dbReference>